<feature type="region of interest" description="Disordered" evidence="1">
    <location>
        <begin position="332"/>
        <end position="382"/>
    </location>
</feature>
<feature type="region of interest" description="Disordered" evidence="1">
    <location>
        <begin position="111"/>
        <end position="135"/>
    </location>
</feature>
<keyword evidence="2" id="KW-0812">Transmembrane</keyword>
<reference evidence="3" key="1">
    <citation type="journal article" date="2023" name="Mol. Phylogenet. Evol.">
        <title>Genome-scale phylogeny and comparative genomics of the fungal order Sordariales.</title>
        <authorList>
            <person name="Hensen N."/>
            <person name="Bonometti L."/>
            <person name="Westerberg I."/>
            <person name="Brannstrom I.O."/>
            <person name="Guillou S."/>
            <person name="Cros-Aarteil S."/>
            <person name="Calhoun S."/>
            <person name="Haridas S."/>
            <person name="Kuo A."/>
            <person name="Mondo S."/>
            <person name="Pangilinan J."/>
            <person name="Riley R."/>
            <person name="LaButti K."/>
            <person name="Andreopoulos B."/>
            <person name="Lipzen A."/>
            <person name="Chen C."/>
            <person name="Yan M."/>
            <person name="Daum C."/>
            <person name="Ng V."/>
            <person name="Clum A."/>
            <person name="Steindorff A."/>
            <person name="Ohm R.A."/>
            <person name="Martin F."/>
            <person name="Silar P."/>
            <person name="Natvig D.O."/>
            <person name="Lalanne C."/>
            <person name="Gautier V."/>
            <person name="Ament-Velasquez S.L."/>
            <person name="Kruys A."/>
            <person name="Hutchinson M.I."/>
            <person name="Powell A.J."/>
            <person name="Barry K."/>
            <person name="Miller A.N."/>
            <person name="Grigoriev I.V."/>
            <person name="Debuchy R."/>
            <person name="Gladieux P."/>
            <person name="Hiltunen Thoren M."/>
            <person name="Johannesson H."/>
        </authorList>
    </citation>
    <scope>NUCLEOTIDE SEQUENCE</scope>
    <source>
        <strain evidence="3">PSN309</strain>
    </source>
</reference>
<feature type="compositionally biased region" description="Polar residues" evidence="1">
    <location>
        <begin position="474"/>
        <end position="484"/>
    </location>
</feature>
<comment type="caution">
    <text evidence="3">The sequence shown here is derived from an EMBL/GenBank/DDBJ whole genome shotgun (WGS) entry which is preliminary data.</text>
</comment>
<protein>
    <submittedName>
        <fullName evidence="3">Uncharacterized protein</fullName>
    </submittedName>
</protein>
<feature type="compositionally biased region" description="Polar residues" evidence="1">
    <location>
        <begin position="339"/>
        <end position="360"/>
    </location>
</feature>
<keyword evidence="4" id="KW-1185">Reference proteome</keyword>
<reference evidence="3" key="2">
    <citation type="submission" date="2023-05" db="EMBL/GenBank/DDBJ databases">
        <authorList>
            <consortium name="Lawrence Berkeley National Laboratory"/>
            <person name="Steindorff A."/>
            <person name="Hensen N."/>
            <person name="Bonometti L."/>
            <person name="Westerberg I."/>
            <person name="Brannstrom I.O."/>
            <person name="Guillou S."/>
            <person name="Cros-Aarteil S."/>
            <person name="Calhoun S."/>
            <person name="Haridas S."/>
            <person name="Kuo A."/>
            <person name="Mondo S."/>
            <person name="Pangilinan J."/>
            <person name="Riley R."/>
            <person name="Labutti K."/>
            <person name="Andreopoulos B."/>
            <person name="Lipzen A."/>
            <person name="Chen C."/>
            <person name="Yanf M."/>
            <person name="Daum C."/>
            <person name="Ng V."/>
            <person name="Clum A."/>
            <person name="Ohm R."/>
            <person name="Martin F."/>
            <person name="Silar P."/>
            <person name="Natvig D."/>
            <person name="Lalanne C."/>
            <person name="Gautier V."/>
            <person name="Ament-Velasquez S.L."/>
            <person name="Kruys A."/>
            <person name="Hutchinson M.I."/>
            <person name="Powell A.J."/>
            <person name="Barry K."/>
            <person name="Miller A.N."/>
            <person name="Grigoriev I.V."/>
            <person name="Debuchy R."/>
            <person name="Gladieux P."/>
            <person name="Thoren M.H."/>
            <person name="Johannesson H."/>
        </authorList>
    </citation>
    <scope>NUCLEOTIDE SEQUENCE</scope>
    <source>
        <strain evidence="3">PSN309</strain>
    </source>
</reference>
<dbReference type="AlphaFoldDB" id="A0AAN7AEC5"/>
<feature type="transmembrane region" description="Helical" evidence="2">
    <location>
        <begin position="21"/>
        <end position="46"/>
    </location>
</feature>
<sequence>MAPNKPKYGTQAKDVPNYKPVVLWHISLLLLLFFLAGLTAILEYLIRTLPNETGRNQIPNDFRRIPLVTRQQKYQDSSVKNNASPAAYHRRRLLFPAPTKVVKLETKPAFTTTPPVVPDDPESIEGRTARPPPDHFANTDAKLTYVTWAHSWCVYRYHGILLTTDTSACKAMIAPDDKTDPPIGWRRASWLHRNVWFPIGGQCDSPEHYDDWYHAFPSIGKDNITGHSNLENSNPRDLQFIFGFYDPFYKCDWHGEPNKKSTITRDTRSTSYYPAPSYIFMIYLGHFGRTPDGHNDWSLGKKWTQLNLVGGEVMHVVGSTRVSMEEVITSVNSTSTSTQASPVPTSTSAQSVGFTATRPATSTPISISSISDPSTPVSSTFVSSTSISSTSMSLISRSSTAVFSTSVSSASTSSASMSLISKSIKPLTNKEDDVEPSSNAKSSQTTQLIMIGGGRIPSQSSSFSQASQRASTQNSSATLNTSSAGPEKWFSELSTINNTSFTTLSSFSATPVAVPWITRARTRTRSPPPREPDLPATVTYVYITITQRVKSEIYRGIGTGTILEVVSISIFEYPTTVLMAVPAVMATPTVSALTDDRDGRPTATITTYGGKIIESNTEITRTDSNGIPTLTQFTRGLSLQP</sequence>
<accession>A0AAN7AEC5</accession>
<feature type="compositionally biased region" description="Low complexity" evidence="1">
    <location>
        <begin position="361"/>
        <end position="382"/>
    </location>
</feature>
<gene>
    <name evidence="3" type="ORF">QBC35DRAFT_476319</name>
</gene>
<organism evidence="3 4">
    <name type="scientific">Podospora australis</name>
    <dbReference type="NCBI Taxonomy" id="1536484"/>
    <lineage>
        <taxon>Eukaryota</taxon>
        <taxon>Fungi</taxon>
        <taxon>Dikarya</taxon>
        <taxon>Ascomycota</taxon>
        <taxon>Pezizomycotina</taxon>
        <taxon>Sordariomycetes</taxon>
        <taxon>Sordariomycetidae</taxon>
        <taxon>Sordariales</taxon>
        <taxon>Podosporaceae</taxon>
        <taxon>Podospora</taxon>
    </lineage>
</organism>
<proteinExistence type="predicted"/>
<dbReference type="EMBL" id="MU864449">
    <property type="protein sequence ID" value="KAK4185436.1"/>
    <property type="molecule type" value="Genomic_DNA"/>
</dbReference>
<feature type="compositionally biased region" description="Low complexity" evidence="1">
    <location>
        <begin position="458"/>
        <end position="473"/>
    </location>
</feature>
<evidence type="ECO:0000256" key="1">
    <source>
        <dbReference type="SAM" id="MobiDB-lite"/>
    </source>
</evidence>
<keyword evidence="2" id="KW-0472">Membrane</keyword>
<keyword evidence="2" id="KW-1133">Transmembrane helix</keyword>
<evidence type="ECO:0000313" key="4">
    <source>
        <dbReference type="Proteomes" id="UP001302126"/>
    </source>
</evidence>
<dbReference type="Proteomes" id="UP001302126">
    <property type="component" value="Unassembled WGS sequence"/>
</dbReference>
<name>A0AAN7AEC5_9PEZI</name>
<feature type="region of interest" description="Disordered" evidence="1">
    <location>
        <begin position="453"/>
        <end position="485"/>
    </location>
</feature>
<evidence type="ECO:0000256" key="2">
    <source>
        <dbReference type="SAM" id="Phobius"/>
    </source>
</evidence>
<evidence type="ECO:0000313" key="3">
    <source>
        <dbReference type="EMBL" id="KAK4185436.1"/>
    </source>
</evidence>